<feature type="region of interest" description="Disordered" evidence="1">
    <location>
        <begin position="1"/>
        <end position="20"/>
    </location>
</feature>
<feature type="compositionally biased region" description="Basic and acidic residues" evidence="1">
    <location>
        <begin position="173"/>
        <end position="185"/>
    </location>
</feature>
<dbReference type="PROSITE" id="PS50888">
    <property type="entry name" value="BHLH"/>
    <property type="match status" value="1"/>
</dbReference>
<sequence>MFVQNQSLSDRKRAEKCSNTKTSMLDSVSKELGSFSCVSSSIITVDSVVKNVRNIKQGTEMDKLKNQFSVKLKNKEPQEGIKMERINEGIKEAVEEQSTITKKVDCSIITNQVNYPEKIKFCLPDKVINGVNVASELSLLGSSSETKKVCDNNVCGTRRRDSLNKSEIPSIDQNKKSPGDHKSKTSNEQIINSEIKIPSKNAETHQKPSIAQSLQQGKPMTLNVVVGNRTVSMVVFPTNSLVFQQAGKPESLSVSPSRIMLTPGSNHPNPTRFPATQNIQGNNGSFTVPLLTRTVTLCSKTSNQLTDSLVPSSGAHSVVLNQKSNILQGVTDAKLNLSKFSVTTSAQVKQTVSSPKVIHSVTTPLTFLDSSLQQNQINVSNTLKNLSENPFEKLSVESRTPTVSQCVSQATNNIRFASTNSSTVRVTSPLPKQLVKVVSNSKCKMSVNPELEVKTTNISPVIRPNLSSVSSVNKNVVHVSSPVMLKIAGSFVLAYPIKGPASASVSLASTDNAPVTTVVGVASKGQVEKNSSQVSPSFPVANGVKKDDSKHHYPSTSDKNIGKKKNYTHTSLVSSHGGSLLKRSLSGTNNVPKNINSLNRIDFEQKKSIPLLENSPSLLEKLNPSLEGCNTSNDTEIKISNELGNQTRKLNNLNEDTCQQKKEPSSVFGTCKTTNMNSNENHRKKVFENSGEVVIMEHIKHSTDPTRKKILGKKNLKEGHFCFEYQSKTSRSDSLDHSYVVSEEPEPVVGEDTVDVNHNFSDQPHNTFEKDLDESESLMESYSLQDVEQIPLENCTSNNWIKSKLTLKEQRSDDASQSASEKDAEDFPNYRTLQERERRKQLSHLCTILKAHFPEAFQKSNFTRNEVLHLATQYVGVLEKYGNNLSAVKSKLMKDRDILLSRFWNLVKDLPPSQRKSIVRCVTEKVQKAREEAGLKDTRVIGGKFKLSQPYLHSKCNTGQSFEPSYAAEYNSLKDSVIDDDCEELEEETRSREDNYVPSQNAQLNLINITEKNCDFLSTMEPMTSTQETVRLGVPSVSGISTVLPGSQPYTGIYQLSNPDGISVTSVNESSHCKEAAGNIGKIVLRFTQEKGSDGTGPSSAKVDLNKVAEAAKKLIGPCVIRRVKLKDGKTVYAYRPHTNSESSMYSFPNVKGISEEGSTIQGWSATQPSPLKTGSPLVHHKSSTSSQVFEIPLSEVLCNEKKTSVPIPGENKDLASPDIHSKFNDPDYDKTSVLISEEGEMCFVTKLLPEDELEHAEDDLEISAAQHTKNREDKCCKVTNFSGICKDREPKHGNNLTDISLYKSTYPKNSVTDGDYTLRSEATPARNEALPTIVHLETESMDDVCVDQQSNENISAVSSLEKERVNSSFEVSNIIHEQKELIISSEEKNLNIKEDLRHKEIEVIDISEESKVADHESKNCNHNDNLPTDANMESNAICIVQSKHDKEFKSEGLPAIISCSSISEQEFQLTLGEGMSVS</sequence>
<evidence type="ECO:0000313" key="3">
    <source>
        <dbReference type="Proteomes" id="UP000694941"/>
    </source>
</evidence>
<dbReference type="GeneID" id="106459531"/>
<evidence type="ECO:0000259" key="2">
    <source>
        <dbReference type="PROSITE" id="PS50888"/>
    </source>
</evidence>
<feature type="region of interest" description="Disordered" evidence="1">
    <location>
        <begin position="156"/>
        <end position="191"/>
    </location>
</feature>
<organism evidence="3 4">
    <name type="scientific">Limulus polyphemus</name>
    <name type="common">Atlantic horseshoe crab</name>
    <dbReference type="NCBI Taxonomy" id="6850"/>
    <lineage>
        <taxon>Eukaryota</taxon>
        <taxon>Metazoa</taxon>
        <taxon>Ecdysozoa</taxon>
        <taxon>Arthropoda</taxon>
        <taxon>Chelicerata</taxon>
        <taxon>Merostomata</taxon>
        <taxon>Xiphosura</taxon>
        <taxon>Limulidae</taxon>
        <taxon>Limulus</taxon>
    </lineage>
</organism>
<feature type="region of interest" description="Disordered" evidence="1">
    <location>
        <begin position="530"/>
        <end position="566"/>
    </location>
</feature>
<feature type="domain" description="BHLH" evidence="2">
    <location>
        <begin position="826"/>
        <end position="878"/>
    </location>
</feature>
<evidence type="ECO:0000313" key="4">
    <source>
        <dbReference type="RefSeq" id="XP_022241748.1"/>
    </source>
</evidence>
<protein>
    <submittedName>
        <fullName evidence="4">Uncharacterized protein LOC106459531 isoform X1</fullName>
    </submittedName>
</protein>
<dbReference type="SUPFAM" id="SSF47459">
    <property type="entry name" value="HLH, helix-loop-helix DNA-binding domain"/>
    <property type="match status" value="1"/>
</dbReference>
<name>A0ABM1SDP3_LIMPO</name>
<dbReference type="RefSeq" id="XP_022241748.1">
    <property type="nucleotide sequence ID" value="XM_022386040.1"/>
</dbReference>
<feature type="compositionally biased region" description="Basic and acidic residues" evidence="1">
    <location>
        <begin position="9"/>
        <end position="18"/>
    </location>
</feature>
<accession>A0ABM1SDP3</accession>
<dbReference type="InterPro" id="IPR036638">
    <property type="entry name" value="HLH_DNA-bd_sf"/>
</dbReference>
<reference evidence="4" key="1">
    <citation type="submission" date="2025-08" db="UniProtKB">
        <authorList>
            <consortium name="RefSeq"/>
        </authorList>
    </citation>
    <scope>IDENTIFICATION</scope>
    <source>
        <tissue evidence="4">Muscle</tissue>
    </source>
</reference>
<dbReference type="InterPro" id="IPR011598">
    <property type="entry name" value="bHLH_dom"/>
</dbReference>
<proteinExistence type="predicted"/>
<dbReference type="Proteomes" id="UP000694941">
    <property type="component" value="Unplaced"/>
</dbReference>
<keyword evidence="3" id="KW-1185">Reference proteome</keyword>
<evidence type="ECO:0000256" key="1">
    <source>
        <dbReference type="SAM" id="MobiDB-lite"/>
    </source>
</evidence>
<gene>
    <name evidence="4" type="primary">LOC106459531</name>
</gene>